<feature type="region of interest" description="Disordered" evidence="1">
    <location>
        <begin position="1"/>
        <end position="35"/>
    </location>
</feature>
<dbReference type="PROSITE" id="PS50004">
    <property type="entry name" value="C2"/>
    <property type="match status" value="1"/>
</dbReference>
<name>A0A8J2X254_9STRA</name>
<dbReference type="Proteomes" id="UP000789595">
    <property type="component" value="Unassembled WGS sequence"/>
</dbReference>
<feature type="region of interest" description="Disordered" evidence="1">
    <location>
        <begin position="120"/>
        <end position="166"/>
    </location>
</feature>
<evidence type="ECO:0000313" key="4">
    <source>
        <dbReference type="Proteomes" id="UP000789595"/>
    </source>
</evidence>
<dbReference type="AlphaFoldDB" id="A0A8J2X254"/>
<organism evidence="3 4">
    <name type="scientific">Pelagomonas calceolata</name>
    <dbReference type="NCBI Taxonomy" id="35677"/>
    <lineage>
        <taxon>Eukaryota</taxon>
        <taxon>Sar</taxon>
        <taxon>Stramenopiles</taxon>
        <taxon>Ochrophyta</taxon>
        <taxon>Pelagophyceae</taxon>
        <taxon>Pelagomonadales</taxon>
        <taxon>Pelagomonadaceae</taxon>
        <taxon>Pelagomonas</taxon>
    </lineage>
</organism>
<accession>A0A8J2X254</accession>
<gene>
    <name evidence="3" type="ORF">PECAL_5P02060</name>
</gene>
<comment type="caution">
    <text evidence="3">The sequence shown here is derived from an EMBL/GenBank/DDBJ whole genome shotgun (WGS) entry which is preliminary data.</text>
</comment>
<reference evidence="3" key="1">
    <citation type="submission" date="2021-11" db="EMBL/GenBank/DDBJ databases">
        <authorList>
            <consortium name="Genoscope - CEA"/>
            <person name="William W."/>
        </authorList>
    </citation>
    <scope>NUCLEOTIDE SEQUENCE</scope>
</reference>
<dbReference type="SMART" id="SM00239">
    <property type="entry name" value="C2"/>
    <property type="match status" value="1"/>
</dbReference>
<protein>
    <recommendedName>
        <fullName evidence="2">C2 domain-containing protein</fullName>
    </recommendedName>
</protein>
<feature type="compositionally biased region" description="Pro residues" evidence="1">
    <location>
        <begin position="123"/>
        <end position="132"/>
    </location>
</feature>
<dbReference type="Gene3D" id="2.60.40.150">
    <property type="entry name" value="C2 domain"/>
    <property type="match status" value="1"/>
</dbReference>
<feature type="domain" description="C2" evidence="2">
    <location>
        <begin position="226"/>
        <end position="345"/>
    </location>
</feature>
<feature type="compositionally biased region" description="Acidic residues" evidence="1">
    <location>
        <begin position="63"/>
        <end position="80"/>
    </location>
</feature>
<keyword evidence="4" id="KW-1185">Reference proteome</keyword>
<proteinExistence type="predicted"/>
<dbReference type="InterPro" id="IPR035892">
    <property type="entry name" value="C2_domain_sf"/>
</dbReference>
<feature type="region of interest" description="Disordered" evidence="1">
    <location>
        <begin position="48"/>
        <end position="80"/>
    </location>
</feature>
<feature type="compositionally biased region" description="Low complexity" evidence="1">
    <location>
        <begin position="133"/>
        <end position="150"/>
    </location>
</feature>
<dbReference type="EMBL" id="CAKKNE010000005">
    <property type="protein sequence ID" value="CAH0375670.1"/>
    <property type="molecule type" value="Genomic_DNA"/>
</dbReference>
<dbReference type="CDD" id="cd00030">
    <property type="entry name" value="C2"/>
    <property type="match status" value="1"/>
</dbReference>
<evidence type="ECO:0000256" key="1">
    <source>
        <dbReference type="SAM" id="MobiDB-lite"/>
    </source>
</evidence>
<evidence type="ECO:0000259" key="2">
    <source>
        <dbReference type="PROSITE" id="PS50004"/>
    </source>
</evidence>
<dbReference type="InterPro" id="IPR000008">
    <property type="entry name" value="C2_dom"/>
</dbReference>
<sequence>MERPPLAPATNRPAVETHVVTEEAKPTRSGSPLANTLLGFDSAAARPAAERVCCARAPRPPPDEEGAPPEAEKEDDDDDDAELALLREQLKATERALERRKREEAAATPFLAAVFEDATFAPPATPTPPTSPPGLVAPEAARPQVQAAAAARDRLEQTRKPRPVWKSTSASGAHYVILGNDVAALAPPRRQRLSAKKQRETPVRVVVVDDEPAGCLLPSCFEETIDSEQVDVEVSRAPDESKNKLVVKVHRARRLFGGGYGFEAVGATHPYVRAVYGDQTRETACRRRTTSPCWNEELTFEARGATTVKLLFYSRNTYMADSLLGGCVVDLGARPEFSLGAPRPLVEKSWFSVEPERRAAGPEDFLYRHRTALGSVEVSAYAYRAP</sequence>
<feature type="compositionally biased region" description="Low complexity" evidence="1">
    <location>
        <begin position="48"/>
        <end position="57"/>
    </location>
</feature>
<dbReference type="SUPFAM" id="SSF49562">
    <property type="entry name" value="C2 domain (Calcium/lipid-binding domain, CaLB)"/>
    <property type="match status" value="1"/>
</dbReference>
<dbReference type="Pfam" id="PF00168">
    <property type="entry name" value="C2"/>
    <property type="match status" value="1"/>
</dbReference>
<evidence type="ECO:0000313" key="3">
    <source>
        <dbReference type="EMBL" id="CAH0375670.1"/>
    </source>
</evidence>